<dbReference type="EMBL" id="JAUEOZ010000002">
    <property type="protein sequence ID" value="MDN2483428.1"/>
    <property type="molecule type" value="Genomic_DNA"/>
</dbReference>
<evidence type="ECO:0008006" key="3">
    <source>
        <dbReference type="Google" id="ProtNLM"/>
    </source>
</evidence>
<name>A0ABT7Y5U6_9VIBR</name>
<proteinExistence type="predicted"/>
<dbReference type="Proteomes" id="UP001169719">
    <property type="component" value="Unassembled WGS sequence"/>
</dbReference>
<comment type="caution">
    <text evidence="1">The sequence shown here is derived from an EMBL/GenBank/DDBJ whole genome shotgun (WGS) entry which is preliminary data.</text>
</comment>
<organism evidence="1 2">
    <name type="scientific">Vibrio agarivorans</name>
    <dbReference type="NCBI Taxonomy" id="153622"/>
    <lineage>
        <taxon>Bacteria</taxon>
        <taxon>Pseudomonadati</taxon>
        <taxon>Pseudomonadota</taxon>
        <taxon>Gammaproteobacteria</taxon>
        <taxon>Vibrionales</taxon>
        <taxon>Vibrionaceae</taxon>
        <taxon>Vibrio</taxon>
    </lineage>
</organism>
<keyword evidence="2" id="KW-1185">Reference proteome</keyword>
<sequence length="120" mass="13524">MQTSILDKVINDAGIIEPVKLAHYFHTNVKEIASLSGISPNTLARTDRYKGQSTQLQLRACTEIINRVLPWCGNEYHAYAWYRSEGLPEFGGLTAEQLVKDGRIEDLRLYLNHLSEGGYA</sequence>
<accession>A0ABT7Y5U6</accession>
<dbReference type="RefSeq" id="WP_289963490.1">
    <property type="nucleotide sequence ID" value="NZ_JAUEOZ010000002.1"/>
</dbReference>
<gene>
    <name evidence="1" type="ORF">QWJ08_18955</name>
</gene>
<protein>
    <recommendedName>
        <fullName evidence="3">DUF2384 domain-containing protein</fullName>
    </recommendedName>
</protein>
<evidence type="ECO:0000313" key="2">
    <source>
        <dbReference type="Proteomes" id="UP001169719"/>
    </source>
</evidence>
<evidence type="ECO:0000313" key="1">
    <source>
        <dbReference type="EMBL" id="MDN2483428.1"/>
    </source>
</evidence>
<reference evidence="1" key="1">
    <citation type="submission" date="2024-05" db="EMBL/GenBank/DDBJ databases">
        <title>Genome Sequences of Four Agar- Degrading Marine Bacteria.</title>
        <authorList>
            <person name="Phillips E.K."/>
            <person name="Shaffer J.C."/>
            <person name="Henson M.W."/>
            <person name="Temperton B."/>
            <person name="Thrash C.J."/>
            <person name="Martin M.O."/>
        </authorList>
    </citation>
    <scope>NUCLEOTIDE SEQUENCE</scope>
    <source>
        <strain evidence="1">EKP203</strain>
    </source>
</reference>